<dbReference type="Proteomes" id="UP000265520">
    <property type="component" value="Unassembled WGS sequence"/>
</dbReference>
<accession>A0A392W572</accession>
<proteinExistence type="predicted"/>
<dbReference type="AlphaFoldDB" id="A0A392W572"/>
<organism evidence="1 2">
    <name type="scientific">Trifolium medium</name>
    <dbReference type="NCBI Taxonomy" id="97028"/>
    <lineage>
        <taxon>Eukaryota</taxon>
        <taxon>Viridiplantae</taxon>
        <taxon>Streptophyta</taxon>
        <taxon>Embryophyta</taxon>
        <taxon>Tracheophyta</taxon>
        <taxon>Spermatophyta</taxon>
        <taxon>Magnoliopsida</taxon>
        <taxon>eudicotyledons</taxon>
        <taxon>Gunneridae</taxon>
        <taxon>Pentapetalae</taxon>
        <taxon>rosids</taxon>
        <taxon>fabids</taxon>
        <taxon>Fabales</taxon>
        <taxon>Fabaceae</taxon>
        <taxon>Papilionoideae</taxon>
        <taxon>50 kb inversion clade</taxon>
        <taxon>NPAAA clade</taxon>
        <taxon>Hologalegina</taxon>
        <taxon>IRL clade</taxon>
        <taxon>Trifolieae</taxon>
        <taxon>Trifolium</taxon>
    </lineage>
</organism>
<reference evidence="1 2" key="1">
    <citation type="journal article" date="2018" name="Front. Plant Sci.">
        <title>Red Clover (Trifolium pratense) and Zigzag Clover (T. medium) - A Picture of Genomic Similarities and Differences.</title>
        <authorList>
            <person name="Dluhosova J."/>
            <person name="Istvanek J."/>
            <person name="Nedelnik J."/>
            <person name="Repkova J."/>
        </authorList>
    </citation>
    <scope>NUCLEOTIDE SEQUENCE [LARGE SCALE GENOMIC DNA]</scope>
    <source>
        <strain evidence="2">cv. 10/8</strain>
        <tissue evidence="1">Leaf</tissue>
    </source>
</reference>
<comment type="caution">
    <text evidence="1">The sequence shown here is derived from an EMBL/GenBank/DDBJ whole genome shotgun (WGS) entry which is preliminary data.</text>
</comment>
<feature type="non-terminal residue" evidence="1">
    <location>
        <position position="38"/>
    </location>
</feature>
<dbReference type="EMBL" id="LXQA011353429">
    <property type="protein sequence ID" value="MCI94331.1"/>
    <property type="molecule type" value="Genomic_DNA"/>
</dbReference>
<sequence length="38" mass="4276">MRAWLIFLVDPFGVISSIQSLPRFDTALVARAETVLEL</sequence>
<protein>
    <submittedName>
        <fullName evidence="1">Uncharacterized protein</fullName>
    </submittedName>
</protein>
<keyword evidence="2" id="KW-1185">Reference proteome</keyword>
<evidence type="ECO:0000313" key="2">
    <source>
        <dbReference type="Proteomes" id="UP000265520"/>
    </source>
</evidence>
<evidence type="ECO:0000313" key="1">
    <source>
        <dbReference type="EMBL" id="MCI94331.1"/>
    </source>
</evidence>
<name>A0A392W572_9FABA</name>